<proteinExistence type="predicted"/>
<name>A0A382UAM8_9ZZZZ</name>
<organism evidence="1">
    <name type="scientific">marine metagenome</name>
    <dbReference type="NCBI Taxonomy" id="408172"/>
    <lineage>
        <taxon>unclassified sequences</taxon>
        <taxon>metagenomes</taxon>
        <taxon>ecological metagenomes</taxon>
    </lineage>
</organism>
<dbReference type="AlphaFoldDB" id="A0A382UAM8"/>
<dbReference type="EMBL" id="UINC01142464">
    <property type="protein sequence ID" value="SVD30811.1"/>
    <property type="molecule type" value="Genomic_DNA"/>
</dbReference>
<reference evidence="1" key="1">
    <citation type="submission" date="2018-05" db="EMBL/GenBank/DDBJ databases">
        <authorList>
            <person name="Lanie J.A."/>
            <person name="Ng W.-L."/>
            <person name="Kazmierczak K.M."/>
            <person name="Andrzejewski T.M."/>
            <person name="Davidsen T.M."/>
            <person name="Wayne K.J."/>
            <person name="Tettelin H."/>
            <person name="Glass J.I."/>
            <person name="Rusch D."/>
            <person name="Podicherti R."/>
            <person name="Tsui H.-C.T."/>
            <person name="Winkler M.E."/>
        </authorList>
    </citation>
    <scope>NUCLEOTIDE SEQUENCE</scope>
</reference>
<evidence type="ECO:0000313" key="1">
    <source>
        <dbReference type="EMBL" id="SVD30811.1"/>
    </source>
</evidence>
<feature type="non-terminal residue" evidence="1">
    <location>
        <position position="1"/>
    </location>
</feature>
<protein>
    <submittedName>
        <fullName evidence="1">Uncharacterized protein</fullName>
    </submittedName>
</protein>
<gene>
    <name evidence="1" type="ORF">METZ01_LOCUS383665</name>
</gene>
<accession>A0A382UAM8</accession>
<sequence length="41" mass="4837">VGSELRLILCKGYGKVFKTPVKNDKTLQNWLVEYFDNELYN</sequence>